<dbReference type="Gene3D" id="3.40.50.720">
    <property type="entry name" value="NAD(P)-binding Rossmann-like Domain"/>
    <property type="match status" value="1"/>
</dbReference>
<feature type="domain" description="GFO/IDH/MocA-like oxidoreductase" evidence="2">
    <location>
        <begin position="131"/>
        <end position="259"/>
    </location>
</feature>
<feature type="domain" description="Gfo/Idh/MocA-like oxidoreductase N-terminal" evidence="1">
    <location>
        <begin position="5"/>
        <end position="121"/>
    </location>
</feature>
<evidence type="ECO:0000259" key="2">
    <source>
        <dbReference type="Pfam" id="PF22725"/>
    </source>
</evidence>
<protein>
    <submittedName>
        <fullName evidence="3">Oxidoreductase</fullName>
    </submittedName>
</protein>
<sequence length="351" mass="37387">MAKPRLAVVGIGLIGIRHAELVAASEDAELAAIADPSDAGPREAERLGTRHYADYREMLDAERLDGVYVAAPNQLHLEIGLACIERGIPAVIEKPLCDTLEAGADLVLASEAKGVPLLVGHHRRYNPRVEATRALLQRGELGRLVAVNAVWAVRKPDDYFVAWRRTAGGGPILINMIHDVDCLRHFCGEIAEVQAYGSSAVRGFEVEDTAVVAIRFAGGALGTVTLTDAAPSPWGWEAGSGDNPNIAASDENCYRFLGTDAALDFPNLTVWRGAGPEPASWAEKVFPTRLDWAGHEALPRQLAHFLEVIAGTAAPRIDGRDGLATLAATLAIKDAIHTGRPARPVAPPPAP</sequence>
<dbReference type="PANTHER" id="PTHR43377:SF8">
    <property type="entry name" value="BLR3664 PROTEIN"/>
    <property type="match status" value="1"/>
</dbReference>
<name>A0A919CRD1_9PROT</name>
<comment type="caution">
    <text evidence="3">The sequence shown here is derived from an EMBL/GenBank/DDBJ whole genome shotgun (WGS) entry which is preliminary data.</text>
</comment>
<dbReference type="Pfam" id="PF22725">
    <property type="entry name" value="GFO_IDH_MocA_C3"/>
    <property type="match status" value="1"/>
</dbReference>
<evidence type="ECO:0000259" key="1">
    <source>
        <dbReference type="Pfam" id="PF01408"/>
    </source>
</evidence>
<proteinExistence type="predicted"/>
<dbReference type="GO" id="GO:0000166">
    <property type="term" value="F:nucleotide binding"/>
    <property type="evidence" value="ECO:0007669"/>
    <property type="project" value="InterPro"/>
</dbReference>
<dbReference type="PANTHER" id="PTHR43377">
    <property type="entry name" value="BILIVERDIN REDUCTASE A"/>
    <property type="match status" value="1"/>
</dbReference>
<reference evidence="3" key="2">
    <citation type="submission" date="2020-09" db="EMBL/GenBank/DDBJ databases">
        <authorList>
            <person name="Sun Q."/>
            <person name="Kim S."/>
        </authorList>
    </citation>
    <scope>NUCLEOTIDE SEQUENCE</scope>
    <source>
        <strain evidence="3">KCTC 42651</strain>
    </source>
</reference>
<dbReference type="AlphaFoldDB" id="A0A919CRD1"/>
<dbReference type="Proteomes" id="UP000630353">
    <property type="component" value="Unassembled WGS sequence"/>
</dbReference>
<dbReference type="RefSeq" id="WP_189992558.1">
    <property type="nucleotide sequence ID" value="NZ_BMZS01000009.1"/>
</dbReference>
<dbReference type="Gene3D" id="3.30.360.10">
    <property type="entry name" value="Dihydrodipicolinate Reductase, domain 2"/>
    <property type="match status" value="1"/>
</dbReference>
<organism evidence="3 4">
    <name type="scientific">Thalassobaculum fulvum</name>
    <dbReference type="NCBI Taxonomy" id="1633335"/>
    <lineage>
        <taxon>Bacteria</taxon>
        <taxon>Pseudomonadati</taxon>
        <taxon>Pseudomonadota</taxon>
        <taxon>Alphaproteobacteria</taxon>
        <taxon>Rhodospirillales</taxon>
        <taxon>Thalassobaculaceae</taxon>
        <taxon>Thalassobaculum</taxon>
    </lineage>
</organism>
<dbReference type="Pfam" id="PF01408">
    <property type="entry name" value="GFO_IDH_MocA"/>
    <property type="match status" value="1"/>
</dbReference>
<evidence type="ECO:0000313" key="4">
    <source>
        <dbReference type="Proteomes" id="UP000630353"/>
    </source>
</evidence>
<accession>A0A919CRD1</accession>
<dbReference type="EMBL" id="BMZS01000009">
    <property type="protein sequence ID" value="GHD57060.1"/>
    <property type="molecule type" value="Genomic_DNA"/>
</dbReference>
<dbReference type="InterPro" id="IPR000683">
    <property type="entry name" value="Gfo/Idh/MocA-like_OxRdtase_N"/>
</dbReference>
<dbReference type="InterPro" id="IPR036291">
    <property type="entry name" value="NAD(P)-bd_dom_sf"/>
</dbReference>
<evidence type="ECO:0000313" key="3">
    <source>
        <dbReference type="EMBL" id="GHD57060.1"/>
    </source>
</evidence>
<reference evidence="3" key="1">
    <citation type="journal article" date="2014" name="Int. J. Syst. Evol. Microbiol.">
        <title>Complete genome sequence of Corynebacterium casei LMG S-19264T (=DSM 44701T), isolated from a smear-ripened cheese.</title>
        <authorList>
            <consortium name="US DOE Joint Genome Institute (JGI-PGF)"/>
            <person name="Walter F."/>
            <person name="Albersmeier A."/>
            <person name="Kalinowski J."/>
            <person name="Ruckert C."/>
        </authorList>
    </citation>
    <scope>NUCLEOTIDE SEQUENCE</scope>
    <source>
        <strain evidence="3">KCTC 42651</strain>
    </source>
</reference>
<dbReference type="InterPro" id="IPR051450">
    <property type="entry name" value="Gfo/Idh/MocA_Oxidoreductases"/>
</dbReference>
<dbReference type="SUPFAM" id="SSF55347">
    <property type="entry name" value="Glyceraldehyde-3-phosphate dehydrogenase-like, C-terminal domain"/>
    <property type="match status" value="1"/>
</dbReference>
<gene>
    <name evidence="3" type="ORF">GCM10017083_38000</name>
</gene>
<keyword evidence="4" id="KW-1185">Reference proteome</keyword>
<dbReference type="InterPro" id="IPR055170">
    <property type="entry name" value="GFO_IDH_MocA-like_dom"/>
</dbReference>
<dbReference type="SUPFAM" id="SSF51735">
    <property type="entry name" value="NAD(P)-binding Rossmann-fold domains"/>
    <property type="match status" value="1"/>
</dbReference>